<dbReference type="PANTHER" id="PTHR31683:SF187">
    <property type="entry name" value="PECTATE LYASE 18-RELATED"/>
    <property type="match status" value="1"/>
</dbReference>
<keyword evidence="7" id="KW-1185">Reference proteome</keyword>
<dbReference type="PRINTS" id="PR00807">
    <property type="entry name" value="AMBALLERGEN"/>
</dbReference>
<evidence type="ECO:0008006" key="8">
    <source>
        <dbReference type="Google" id="ProtNLM"/>
    </source>
</evidence>
<dbReference type="Gene3D" id="2.160.20.10">
    <property type="entry name" value="Single-stranded right-handed beta-helix, Pectin lyase-like"/>
    <property type="match status" value="1"/>
</dbReference>
<accession>A0ABU6ZAG9</accession>
<comment type="caution">
    <text evidence="6">The sequence shown here is derived from an EMBL/GenBank/DDBJ whole genome shotgun (WGS) entry which is preliminary data.</text>
</comment>
<dbReference type="SUPFAM" id="SSF51126">
    <property type="entry name" value="Pectin lyase-like"/>
    <property type="match status" value="1"/>
</dbReference>
<keyword evidence="4 5" id="KW-0732">Signal</keyword>
<keyword evidence="3" id="KW-0134">Cell wall</keyword>
<dbReference type="Proteomes" id="UP001341840">
    <property type="component" value="Unassembled WGS sequence"/>
</dbReference>
<name>A0ABU6ZAG9_9FABA</name>
<protein>
    <recommendedName>
        <fullName evidence="8">Pectate lyase</fullName>
    </recommendedName>
</protein>
<evidence type="ECO:0000256" key="4">
    <source>
        <dbReference type="ARBA" id="ARBA00022729"/>
    </source>
</evidence>
<organism evidence="6 7">
    <name type="scientific">Stylosanthes scabra</name>
    <dbReference type="NCBI Taxonomy" id="79078"/>
    <lineage>
        <taxon>Eukaryota</taxon>
        <taxon>Viridiplantae</taxon>
        <taxon>Streptophyta</taxon>
        <taxon>Embryophyta</taxon>
        <taxon>Tracheophyta</taxon>
        <taxon>Spermatophyta</taxon>
        <taxon>Magnoliopsida</taxon>
        <taxon>eudicotyledons</taxon>
        <taxon>Gunneridae</taxon>
        <taxon>Pentapetalae</taxon>
        <taxon>rosids</taxon>
        <taxon>fabids</taxon>
        <taxon>Fabales</taxon>
        <taxon>Fabaceae</taxon>
        <taxon>Papilionoideae</taxon>
        <taxon>50 kb inversion clade</taxon>
        <taxon>dalbergioids sensu lato</taxon>
        <taxon>Dalbergieae</taxon>
        <taxon>Pterocarpus clade</taxon>
        <taxon>Stylosanthes</taxon>
    </lineage>
</organism>
<evidence type="ECO:0000256" key="2">
    <source>
        <dbReference type="ARBA" id="ARBA00010980"/>
    </source>
</evidence>
<proteinExistence type="inferred from homology"/>
<dbReference type="InterPro" id="IPR018082">
    <property type="entry name" value="AmbAllergen"/>
</dbReference>
<evidence type="ECO:0000256" key="5">
    <source>
        <dbReference type="SAM" id="SignalP"/>
    </source>
</evidence>
<comment type="subcellular location">
    <subcellularLocation>
        <location evidence="1">Secreted</location>
        <location evidence="1">Cell wall</location>
    </subcellularLocation>
</comment>
<keyword evidence="3" id="KW-0964">Secreted</keyword>
<dbReference type="InterPro" id="IPR045032">
    <property type="entry name" value="PEL"/>
</dbReference>
<evidence type="ECO:0000313" key="7">
    <source>
        <dbReference type="Proteomes" id="UP001341840"/>
    </source>
</evidence>
<evidence type="ECO:0000256" key="3">
    <source>
        <dbReference type="ARBA" id="ARBA00022512"/>
    </source>
</evidence>
<dbReference type="InterPro" id="IPR012334">
    <property type="entry name" value="Pectin_lyas_fold"/>
</dbReference>
<evidence type="ECO:0000313" key="6">
    <source>
        <dbReference type="EMBL" id="MED6217808.1"/>
    </source>
</evidence>
<reference evidence="6 7" key="1">
    <citation type="journal article" date="2023" name="Plants (Basel)">
        <title>Bridging the Gap: Combining Genomics and Transcriptomics Approaches to Understand Stylosanthes scabra, an Orphan Legume from the Brazilian Caatinga.</title>
        <authorList>
            <person name="Ferreira-Neto J.R.C."/>
            <person name="da Silva M.D."/>
            <person name="Binneck E."/>
            <person name="de Melo N.F."/>
            <person name="da Silva R.H."/>
            <person name="de Melo A.L.T.M."/>
            <person name="Pandolfi V."/>
            <person name="Bustamante F.O."/>
            <person name="Brasileiro-Vidal A.C."/>
            <person name="Benko-Iseppon A.M."/>
        </authorList>
    </citation>
    <scope>NUCLEOTIDE SEQUENCE [LARGE SCALE GENOMIC DNA]</scope>
    <source>
        <tissue evidence="6">Leaves</tissue>
    </source>
</reference>
<sequence length="138" mass="15440">MMMMRRSILFSLLFLVFSFLFFSTLISSSPVQDPELVVEEVNRQINASIARRSLLASGRRNLGYLSCGTGNPIDDCWRCDPDWEKNRQKLADCAIGFGKDAIGGRDGKIYVVDDFGDDDPVNPKPGTLRHAVIQDEPL</sequence>
<evidence type="ECO:0000256" key="1">
    <source>
        <dbReference type="ARBA" id="ARBA00004191"/>
    </source>
</evidence>
<dbReference type="InterPro" id="IPR011050">
    <property type="entry name" value="Pectin_lyase_fold/virulence"/>
</dbReference>
<gene>
    <name evidence="6" type="ORF">PIB30_118791</name>
</gene>
<dbReference type="EMBL" id="JASCZI010271929">
    <property type="protein sequence ID" value="MED6217808.1"/>
    <property type="molecule type" value="Genomic_DNA"/>
</dbReference>
<dbReference type="PANTHER" id="PTHR31683">
    <property type="entry name" value="PECTATE LYASE 18-RELATED"/>
    <property type="match status" value="1"/>
</dbReference>
<feature type="signal peptide" evidence="5">
    <location>
        <begin position="1"/>
        <end position="28"/>
    </location>
</feature>
<feature type="chain" id="PRO_5046276057" description="Pectate lyase" evidence="5">
    <location>
        <begin position="29"/>
        <end position="138"/>
    </location>
</feature>
<comment type="similarity">
    <text evidence="2">Belongs to the polysaccharide lyase 1 family.</text>
</comment>